<dbReference type="GO" id="GO:0006310">
    <property type="term" value="P:DNA recombination"/>
    <property type="evidence" value="ECO:0007669"/>
    <property type="project" value="InterPro"/>
</dbReference>
<name>A0A432AWQ4_CHLPH</name>
<sequence length="209" mass="23187">MNSFAEPVTGSYTKSPKGTTTSMSSAKTNRFTAPSASTTSSRNTKTGSPPKTHDETGEWPVHYEFLIPGTPQALKRHRTYRFGNKNINVDPSSAAKENFLLQALEHRPPEPLREALAVTLQFCFARPKSHFRGKSSTRLKADAPHWHTGRPDVDNLQKFIMDSLNGTFWHDDSCIASIKAEKIYHAVPGIHIRIEAASDPSVSSNRTEP</sequence>
<reference evidence="2 5" key="2">
    <citation type="submission" date="2019-07" db="EMBL/GenBank/DDBJ databases">
        <title>Draft genome Sequence of Chlorobium phaeovibrioides sp. strain PhvTcv-s14, from the Phylum Chlorobi.</title>
        <authorList>
            <person name="Babenko V."/>
            <person name="Boldyreva D."/>
            <person name="Kanygina A."/>
            <person name="Selezneva O."/>
            <person name="Akopiyan T."/>
            <person name="Lunina O."/>
        </authorList>
    </citation>
    <scope>NUCLEOTIDE SEQUENCE [LARGE SCALE GENOMIC DNA]</scope>
    <source>
        <strain evidence="2 5">GrTcv12</strain>
    </source>
</reference>
<dbReference type="Proteomes" id="UP000279908">
    <property type="component" value="Unassembled WGS sequence"/>
</dbReference>
<dbReference type="GO" id="GO:0006281">
    <property type="term" value="P:DNA repair"/>
    <property type="evidence" value="ECO:0007669"/>
    <property type="project" value="InterPro"/>
</dbReference>
<dbReference type="AlphaFoldDB" id="A0A432AWQ4"/>
<gene>
    <name evidence="3" type="ORF">EKD02_02485</name>
    <name evidence="2" type="ORF">FP507_08815</name>
</gene>
<proteinExistence type="predicted"/>
<evidence type="ECO:0000256" key="1">
    <source>
        <dbReference type="SAM" id="MobiDB-lite"/>
    </source>
</evidence>
<dbReference type="SUPFAM" id="SSF103084">
    <property type="entry name" value="Holliday junction resolvase RusA"/>
    <property type="match status" value="1"/>
</dbReference>
<dbReference type="EMBL" id="RXYK01000002">
    <property type="protein sequence ID" value="RTY39560.1"/>
    <property type="molecule type" value="Genomic_DNA"/>
</dbReference>
<dbReference type="InterPro" id="IPR036614">
    <property type="entry name" value="RusA-like_sf"/>
</dbReference>
<evidence type="ECO:0000313" key="3">
    <source>
        <dbReference type="EMBL" id="RTY39560.1"/>
    </source>
</evidence>
<dbReference type="GO" id="GO:0000287">
    <property type="term" value="F:magnesium ion binding"/>
    <property type="evidence" value="ECO:0007669"/>
    <property type="project" value="InterPro"/>
</dbReference>
<evidence type="ECO:0000313" key="2">
    <source>
        <dbReference type="EMBL" id="KAA6233129.1"/>
    </source>
</evidence>
<feature type="compositionally biased region" description="Polar residues" evidence="1">
    <location>
        <begin position="10"/>
        <end position="49"/>
    </location>
</feature>
<evidence type="ECO:0000313" key="4">
    <source>
        <dbReference type="Proteomes" id="UP000279908"/>
    </source>
</evidence>
<accession>A0A432AWQ4</accession>
<protein>
    <submittedName>
        <fullName evidence="3">RusA family crossover junction endodeoxyribonuclease</fullName>
    </submittedName>
</protein>
<evidence type="ECO:0000313" key="5">
    <source>
        <dbReference type="Proteomes" id="UP000327458"/>
    </source>
</evidence>
<dbReference type="Pfam" id="PF05866">
    <property type="entry name" value="RusA"/>
    <property type="match status" value="1"/>
</dbReference>
<reference evidence="3 4" key="1">
    <citation type="submission" date="2018-12" db="EMBL/GenBank/DDBJ databases">
        <authorList>
            <person name="Lunina O.N."/>
            <person name="Grouzdev D.S."/>
            <person name="Gorlenko V.M."/>
            <person name="Savvichev A.S."/>
        </authorList>
    </citation>
    <scope>NUCLEOTIDE SEQUENCE [LARGE SCALE GENOMIC DNA]</scope>
    <source>
        <strain evidence="3 4">BrKhr-17</strain>
    </source>
</reference>
<dbReference type="Gene3D" id="3.30.1330.70">
    <property type="entry name" value="Holliday junction resolvase RusA"/>
    <property type="match status" value="1"/>
</dbReference>
<dbReference type="InterPro" id="IPR008822">
    <property type="entry name" value="Endonuclease_RusA-like"/>
</dbReference>
<organism evidence="3 4">
    <name type="scientific">Chlorobium phaeovibrioides</name>
    <dbReference type="NCBI Taxonomy" id="1094"/>
    <lineage>
        <taxon>Bacteria</taxon>
        <taxon>Pseudomonadati</taxon>
        <taxon>Chlorobiota</taxon>
        <taxon>Chlorobiia</taxon>
        <taxon>Chlorobiales</taxon>
        <taxon>Chlorobiaceae</taxon>
        <taxon>Chlorobium/Pelodictyon group</taxon>
        <taxon>Chlorobium</taxon>
    </lineage>
</organism>
<dbReference type="Proteomes" id="UP000327458">
    <property type="component" value="Unassembled WGS sequence"/>
</dbReference>
<comment type="caution">
    <text evidence="3">The sequence shown here is derived from an EMBL/GenBank/DDBJ whole genome shotgun (WGS) entry which is preliminary data.</text>
</comment>
<dbReference type="EMBL" id="VMRG01000001">
    <property type="protein sequence ID" value="KAA6233129.1"/>
    <property type="molecule type" value="Genomic_DNA"/>
</dbReference>
<feature type="region of interest" description="Disordered" evidence="1">
    <location>
        <begin position="1"/>
        <end position="57"/>
    </location>
</feature>